<organism evidence="4 5">
    <name type="scientific">Amphibalanus amphitrite</name>
    <name type="common">Striped barnacle</name>
    <name type="synonym">Balanus amphitrite</name>
    <dbReference type="NCBI Taxonomy" id="1232801"/>
    <lineage>
        <taxon>Eukaryota</taxon>
        <taxon>Metazoa</taxon>
        <taxon>Ecdysozoa</taxon>
        <taxon>Arthropoda</taxon>
        <taxon>Crustacea</taxon>
        <taxon>Multicrustacea</taxon>
        <taxon>Cirripedia</taxon>
        <taxon>Thoracica</taxon>
        <taxon>Thoracicalcarea</taxon>
        <taxon>Balanomorpha</taxon>
        <taxon>Balanoidea</taxon>
        <taxon>Balanidae</taxon>
        <taxon>Amphibalaninae</taxon>
        <taxon>Amphibalanus</taxon>
    </lineage>
</organism>
<sequence length="497" mass="56044">MSESDYDTDYDSQELLERNKDAQPKNTRKTTSWAVSVFRRWAARRSRHDYVKPDLLDYGTDASALNRTLFKFYSEVHTVEGHSLTPSSFHVLRAGLQRYLTDHHSECPLNISDDSFKKANEAFKAAKRRYALSGDNPQAGKQKQPIDPADQEKIRQYFVMQDTFENPKKLQEFVYYMLSMHFGYRGSEIWHQLKHRSFKDDLDEHGRPRLKLDQAISEKNYQHTGPQNTCRQTVTIADDPEAQVYMYTTLKTYIGKLDPRQDAFLAKPKTAAQMEKDKDGPWYVNAPVGVKSIANIMPEISRKAGTSKRYTNHCVRHTLGTNMMRMGFPLPAIQARLRLRSAATLNWYTGYKTADELQKETRTISAPLKGVQCPPAAGRSTARPPDDEQQPSTSRAVVRPAAASQQLPDSGERGQTPPAPAAEADEAVGDRHLQQQEAQAVTRPPAPAVPGVPVVPLHLADLTRPPPPIPVHPAFRVGYPTAPTKVFSGQFHNCVFY</sequence>
<keyword evidence="5" id="KW-1185">Reference proteome</keyword>
<gene>
    <name evidence="4" type="ORF">FJT64_023799</name>
</gene>
<evidence type="ECO:0000313" key="4">
    <source>
        <dbReference type="EMBL" id="KAF0304375.1"/>
    </source>
</evidence>
<dbReference type="SUPFAM" id="SSF56349">
    <property type="entry name" value="DNA breaking-rejoining enzymes"/>
    <property type="match status" value="1"/>
</dbReference>
<dbReference type="CDD" id="cd00397">
    <property type="entry name" value="DNA_BRE_C"/>
    <property type="match status" value="1"/>
</dbReference>
<name>A0A6A4WCK7_AMPAM</name>
<accession>A0A6A4WCK7</accession>
<reference evidence="4 5" key="1">
    <citation type="submission" date="2019-07" db="EMBL/GenBank/DDBJ databases">
        <title>Draft genome assembly of a fouling barnacle, Amphibalanus amphitrite (Darwin, 1854): The first reference genome for Thecostraca.</title>
        <authorList>
            <person name="Kim W."/>
        </authorList>
    </citation>
    <scope>NUCLEOTIDE SEQUENCE [LARGE SCALE GENOMIC DNA]</scope>
    <source>
        <strain evidence="4">SNU_AA5</strain>
        <tissue evidence="4">Soma without cirri and trophi</tissue>
    </source>
</reference>
<dbReference type="Pfam" id="PF00589">
    <property type="entry name" value="Phage_integrase"/>
    <property type="match status" value="1"/>
</dbReference>
<dbReference type="OrthoDB" id="2434995at2759"/>
<dbReference type="InterPro" id="IPR013762">
    <property type="entry name" value="Integrase-like_cat_sf"/>
</dbReference>
<dbReference type="Gene3D" id="1.10.443.10">
    <property type="entry name" value="Intergrase catalytic core"/>
    <property type="match status" value="1"/>
</dbReference>
<comment type="caution">
    <text evidence="4">The sequence shown here is derived from an EMBL/GenBank/DDBJ whole genome shotgun (WGS) entry which is preliminary data.</text>
</comment>
<dbReference type="GO" id="GO:0006310">
    <property type="term" value="P:DNA recombination"/>
    <property type="evidence" value="ECO:0007669"/>
    <property type="project" value="UniProtKB-KW"/>
</dbReference>
<feature type="region of interest" description="Disordered" evidence="2">
    <location>
        <begin position="362"/>
        <end position="447"/>
    </location>
</feature>
<feature type="domain" description="Tyr recombinase" evidence="3">
    <location>
        <begin position="141"/>
        <end position="362"/>
    </location>
</feature>
<dbReference type="InterPro" id="IPR011010">
    <property type="entry name" value="DNA_brk_join_enz"/>
</dbReference>
<dbReference type="Proteomes" id="UP000440578">
    <property type="component" value="Unassembled WGS sequence"/>
</dbReference>
<evidence type="ECO:0000256" key="2">
    <source>
        <dbReference type="SAM" id="MobiDB-lite"/>
    </source>
</evidence>
<dbReference type="PANTHER" id="PTHR21446:SF6">
    <property type="entry name" value="MITOCHONDRIAL ANTIVIRAL-SIGNALING PROTEIN"/>
    <property type="match status" value="1"/>
</dbReference>
<proteinExistence type="predicted"/>
<keyword evidence="1" id="KW-0233">DNA recombination</keyword>
<dbReference type="GO" id="GO:0003677">
    <property type="term" value="F:DNA binding"/>
    <property type="evidence" value="ECO:0007669"/>
    <property type="project" value="InterPro"/>
</dbReference>
<feature type="compositionally biased region" description="Acidic residues" evidence="2">
    <location>
        <begin position="1"/>
        <end position="14"/>
    </location>
</feature>
<dbReference type="AlphaFoldDB" id="A0A6A4WCK7"/>
<evidence type="ECO:0000256" key="1">
    <source>
        <dbReference type="ARBA" id="ARBA00023172"/>
    </source>
</evidence>
<feature type="region of interest" description="Disordered" evidence="2">
    <location>
        <begin position="1"/>
        <end position="27"/>
    </location>
</feature>
<evidence type="ECO:0000259" key="3">
    <source>
        <dbReference type="PROSITE" id="PS51898"/>
    </source>
</evidence>
<dbReference type="InterPro" id="IPR052787">
    <property type="entry name" value="MAVS"/>
</dbReference>
<dbReference type="PROSITE" id="PS51898">
    <property type="entry name" value="TYR_RECOMBINASE"/>
    <property type="match status" value="1"/>
</dbReference>
<evidence type="ECO:0000313" key="5">
    <source>
        <dbReference type="Proteomes" id="UP000440578"/>
    </source>
</evidence>
<dbReference type="PANTHER" id="PTHR21446">
    <property type="entry name" value="DUF3504 DOMAIN-CONTAINING PROTEIN"/>
    <property type="match status" value="1"/>
</dbReference>
<dbReference type="EMBL" id="VIIS01000851">
    <property type="protein sequence ID" value="KAF0304375.1"/>
    <property type="molecule type" value="Genomic_DNA"/>
</dbReference>
<protein>
    <recommendedName>
        <fullName evidence="3">Tyr recombinase domain-containing protein</fullName>
    </recommendedName>
</protein>
<dbReference type="InterPro" id="IPR002104">
    <property type="entry name" value="Integrase_catalytic"/>
</dbReference>
<dbReference type="GO" id="GO:0015074">
    <property type="term" value="P:DNA integration"/>
    <property type="evidence" value="ECO:0007669"/>
    <property type="project" value="InterPro"/>
</dbReference>